<reference evidence="2 3" key="1">
    <citation type="submission" date="2019-12" db="EMBL/GenBank/DDBJ databases">
        <title>Full genome sequence of a Bacillus safensis strain isolated from commercially available natto in Indonesia.</title>
        <authorList>
            <person name="Yoshida M."/>
            <person name="Uomi M."/>
            <person name="Waturangi D."/>
            <person name="Ekaputri J.J."/>
            <person name="Setiamarga D.H.E."/>
        </authorList>
    </citation>
    <scope>NUCLEOTIDE SEQUENCE [LARGE SCALE GENOMIC DNA]</scope>
    <source>
        <strain evidence="2 3">IDN1</strain>
    </source>
</reference>
<dbReference type="Proteomes" id="UP000464658">
    <property type="component" value="Chromosome"/>
</dbReference>
<gene>
    <name evidence="2" type="ORF">BsIDN1_54640</name>
</gene>
<dbReference type="AlphaFoldDB" id="A0A5S9MJN9"/>
<organism evidence="2 3">
    <name type="scientific">Bacillus safensis</name>
    <dbReference type="NCBI Taxonomy" id="561879"/>
    <lineage>
        <taxon>Bacteria</taxon>
        <taxon>Bacillati</taxon>
        <taxon>Bacillota</taxon>
        <taxon>Bacilli</taxon>
        <taxon>Bacillales</taxon>
        <taxon>Bacillaceae</taxon>
        <taxon>Bacillus</taxon>
    </lineage>
</organism>
<evidence type="ECO:0000313" key="3">
    <source>
        <dbReference type="Proteomes" id="UP000464658"/>
    </source>
</evidence>
<evidence type="ECO:0000256" key="1">
    <source>
        <dbReference type="SAM" id="MobiDB-lite"/>
    </source>
</evidence>
<accession>A0A5S9MJN9</accession>
<name>A0A5S9MJN9_BACIA</name>
<evidence type="ECO:0000313" key="2">
    <source>
        <dbReference type="EMBL" id="BBP91846.1"/>
    </source>
</evidence>
<sequence>MSPVIETDPSIEPTEDDEATAVGAGELDTEFPAAPLGTTDIPS</sequence>
<proteinExistence type="predicted"/>
<protein>
    <submittedName>
        <fullName evidence="2">Uncharacterized protein</fullName>
    </submittedName>
</protein>
<dbReference type="EMBL" id="AP021906">
    <property type="protein sequence ID" value="BBP91846.1"/>
    <property type="molecule type" value="Genomic_DNA"/>
</dbReference>
<feature type="region of interest" description="Disordered" evidence="1">
    <location>
        <begin position="1"/>
        <end position="43"/>
    </location>
</feature>